<name>A0ABN0YWV5_9ACTN</name>
<protein>
    <recommendedName>
        <fullName evidence="4">HNH endonuclease</fullName>
    </recommendedName>
</protein>
<evidence type="ECO:0000256" key="1">
    <source>
        <dbReference type="SAM" id="MobiDB-lite"/>
    </source>
</evidence>
<comment type="caution">
    <text evidence="2">The sequence shown here is derived from an EMBL/GenBank/DDBJ whole genome shotgun (WGS) entry which is preliminary data.</text>
</comment>
<organism evidence="2 3">
    <name type="scientific">Streptomyces luteireticuli</name>
    <dbReference type="NCBI Taxonomy" id="173858"/>
    <lineage>
        <taxon>Bacteria</taxon>
        <taxon>Bacillati</taxon>
        <taxon>Actinomycetota</taxon>
        <taxon>Actinomycetes</taxon>
        <taxon>Kitasatosporales</taxon>
        <taxon>Streptomycetaceae</taxon>
        <taxon>Streptomyces</taxon>
    </lineage>
</organism>
<evidence type="ECO:0008006" key="4">
    <source>
        <dbReference type="Google" id="ProtNLM"/>
    </source>
</evidence>
<dbReference type="InterPro" id="IPR036410">
    <property type="entry name" value="HSP_DnaJ_Cys-rich_dom_sf"/>
</dbReference>
<dbReference type="SUPFAM" id="SSF57938">
    <property type="entry name" value="DnaJ/Hsp40 cysteine-rich domain"/>
    <property type="match status" value="1"/>
</dbReference>
<evidence type="ECO:0000313" key="3">
    <source>
        <dbReference type="Proteomes" id="UP001500879"/>
    </source>
</evidence>
<sequence>MKSRRFPDPAPRYGPPSAAMTDSDNPQEPGPDSDSGSGSGRDSGSDPFPARPVCHWCQGSGFVPRVLAHHPGPDPFRGPADTVHRTGQCKHCRGTGTYDSALDPTIGPEERTPPHEP</sequence>
<evidence type="ECO:0000313" key="2">
    <source>
        <dbReference type="EMBL" id="GAA0413794.1"/>
    </source>
</evidence>
<dbReference type="Proteomes" id="UP001500879">
    <property type="component" value="Unassembled WGS sequence"/>
</dbReference>
<feature type="region of interest" description="Disordered" evidence="1">
    <location>
        <begin position="1"/>
        <end position="54"/>
    </location>
</feature>
<feature type="compositionally biased region" description="Low complexity" evidence="1">
    <location>
        <begin position="30"/>
        <end position="48"/>
    </location>
</feature>
<feature type="compositionally biased region" description="Basic and acidic residues" evidence="1">
    <location>
        <begin position="108"/>
        <end position="117"/>
    </location>
</feature>
<accession>A0ABN0YWV5</accession>
<reference evidence="2 3" key="1">
    <citation type="journal article" date="2019" name="Int. J. Syst. Evol. Microbiol.">
        <title>The Global Catalogue of Microorganisms (GCM) 10K type strain sequencing project: providing services to taxonomists for standard genome sequencing and annotation.</title>
        <authorList>
            <consortium name="The Broad Institute Genomics Platform"/>
            <consortium name="The Broad Institute Genome Sequencing Center for Infectious Disease"/>
            <person name="Wu L."/>
            <person name="Ma J."/>
        </authorList>
    </citation>
    <scope>NUCLEOTIDE SEQUENCE [LARGE SCALE GENOMIC DNA]</scope>
    <source>
        <strain evidence="2 3">JCM 4788</strain>
    </source>
</reference>
<feature type="region of interest" description="Disordered" evidence="1">
    <location>
        <begin position="68"/>
        <end position="117"/>
    </location>
</feature>
<dbReference type="EMBL" id="BAAABX010000044">
    <property type="protein sequence ID" value="GAA0413794.1"/>
    <property type="molecule type" value="Genomic_DNA"/>
</dbReference>
<gene>
    <name evidence="2" type="ORF">GCM10010357_38710</name>
</gene>
<proteinExistence type="predicted"/>
<keyword evidence="3" id="KW-1185">Reference proteome</keyword>